<dbReference type="InterPro" id="IPR037124">
    <property type="entry name" value="Chaperonin_GroES_sf"/>
</dbReference>
<dbReference type="SMART" id="SM00883">
    <property type="entry name" value="Cpn10"/>
    <property type="match status" value="1"/>
</dbReference>
<protein>
    <submittedName>
        <fullName evidence="3">Heat shock protein 60 family co-chaperone GroES</fullName>
    </submittedName>
</protein>
<dbReference type="GO" id="GO:0051082">
    <property type="term" value="F:unfolded protein binding"/>
    <property type="evidence" value="ECO:0007669"/>
    <property type="project" value="TreeGrafter"/>
</dbReference>
<dbReference type="SUPFAM" id="SSF50129">
    <property type="entry name" value="GroES-like"/>
    <property type="match status" value="1"/>
</dbReference>
<dbReference type="InterPro" id="IPR011032">
    <property type="entry name" value="GroES-like_sf"/>
</dbReference>
<dbReference type="PANTHER" id="PTHR10772">
    <property type="entry name" value="10 KDA HEAT SHOCK PROTEIN"/>
    <property type="match status" value="1"/>
</dbReference>
<dbReference type="PANTHER" id="PTHR10772:SF63">
    <property type="entry name" value="20 KDA CHAPERONIN, CHLOROPLASTIC"/>
    <property type="match status" value="1"/>
</dbReference>
<sequence>MKIKPLHDRVIVKRLEQAEKTKGGIIIPDSAKETPDEGTIIAAGPGRKDEQGVISPLDVKKGDTVLFSKYAGTEIKVEGEELIIMREDDILGIIG</sequence>
<evidence type="ECO:0000256" key="2">
    <source>
        <dbReference type="ARBA" id="ARBA00023186"/>
    </source>
</evidence>
<reference evidence="3" key="1">
    <citation type="submission" date="2018-06" db="EMBL/GenBank/DDBJ databases">
        <authorList>
            <person name="Zhirakovskaya E."/>
        </authorList>
    </citation>
    <scope>NUCLEOTIDE SEQUENCE</scope>
</reference>
<evidence type="ECO:0000313" key="3">
    <source>
        <dbReference type="EMBL" id="VAV84659.1"/>
    </source>
</evidence>
<dbReference type="GO" id="GO:0005524">
    <property type="term" value="F:ATP binding"/>
    <property type="evidence" value="ECO:0007669"/>
    <property type="project" value="InterPro"/>
</dbReference>
<organism evidence="3">
    <name type="scientific">hydrothermal vent metagenome</name>
    <dbReference type="NCBI Taxonomy" id="652676"/>
    <lineage>
        <taxon>unclassified sequences</taxon>
        <taxon>metagenomes</taxon>
        <taxon>ecological metagenomes</taxon>
    </lineage>
</organism>
<dbReference type="HAMAP" id="MF_00580">
    <property type="entry name" value="CH10"/>
    <property type="match status" value="1"/>
</dbReference>
<accession>A0A3B0QX35</accession>
<dbReference type="FunFam" id="2.30.33.40:FF:000001">
    <property type="entry name" value="10 kDa chaperonin"/>
    <property type="match status" value="1"/>
</dbReference>
<dbReference type="PRINTS" id="PR00297">
    <property type="entry name" value="CHAPERONIN10"/>
</dbReference>
<dbReference type="NCBIfam" id="NF001529">
    <property type="entry name" value="PRK00364.1-5"/>
    <property type="match status" value="1"/>
</dbReference>
<keyword evidence="3" id="KW-0346">Stress response</keyword>
<dbReference type="PROSITE" id="PS00681">
    <property type="entry name" value="CHAPERONINS_CPN10"/>
    <property type="match status" value="1"/>
</dbReference>
<comment type="similarity">
    <text evidence="1">Belongs to the GroES chaperonin family.</text>
</comment>
<dbReference type="EMBL" id="UOEA01000069">
    <property type="protein sequence ID" value="VAV84659.1"/>
    <property type="molecule type" value="Genomic_DNA"/>
</dbReference>
<keyword evidence="2" id="KW-0143">Chaperone</keyword>
<dbReference type="InterPro" id="IPR018369">
    <property type="entry name" value="Chaprnonin_Cpn10_CS"/>
</dbReference>
<dbReference type="InterPro" id="IPR020818">
    <property type="entry name" value="Chaperonin_GroES"/>
</dbReference>
<name>A0A3B0QX35_9ZZZZ</name>
<dbReference type="GO" id="GO:0046872">
    <property type="term" value="F:metal ion binding"/>
    <property type="evidence" value="ECO:0007669"/>
    <property type="project" value="TreeGrafter"/>
</dbReference>
<dbReference type="NCBIfam" id="NF001527">
    <property type="entry name" value="PRK00364.1-2"/>
    <property type="match status" value="1"/>
</dbReference>
<dbReference type="Pfam" id="PF00166">
    <property type="entry name" value="Cpn10"/>
    <property type="match status" value="1"/>
</dbReference>
<proteinExistence type="inferred from homology"/>
<dbReference type="AlphaFoldDB" id="A0A3B0QX35"/>
<dbReference type="CDD" id="cd00320">
    <property type="entry name" value="cpn10"/>
    <property type="match status" value="1"/>
</dbReference>
<dbReference type="Gene3D" id="2.30.33.40">
    <property type="entry name" value="GroES chaperonin"/>
    <property type="match status" value="1"/>
</dbReference>
<gene>
    <name evidence="3" type="ORF">MNBD_DELTA01-1861</name>
</gene>
<evidence type="ECO:0000256" key="1">
    <source>
        <dbReference type="ARBA" id="ARBA00006975"/>
    </source>
</evidence>
<dbReference type="NCBIfam" id="NF001533">
    <property type="entry name" value="PRK00364.2-4"/>
    <property type="match status" value="1"/>
</dbReference>
<dbReference type="GO" id="GO:0051087">
    <property type="term" value="F:protein-folding chaperone binding"/>
    <property type="evidence" value="ECO:0007669"/>
    <property type="project" value="TreeGrafter"/>
</dbReference>
<dbReference type="GO" id="GO:0044183">
    <property type="term" value="F:protein folding chaperone"/>
    <property type="evidence" value="ECO:0007669"/>
    <property type="project" value="InterPro"/>
</dbReference>
<dbReference type="NCBIfam" id="NF001531">
    <property type="entry name" value="PRK00364.2-2"/>
    <property type="match status" value="1"/>
</dbReference>